<dbReference type="Pfam" id="PF00023">
    <property type="entry name" value="Ank"/>
    <property type="match status" value="2"/>
</dbReference>
<feature type="repeat" description="ANK" evidence="3">
    <location>
        <begin position="330"/>
        <end position="364"/>
    </location>
</feature>
<feature type="compositionally biased region" description="Basic and acidic residues" evidence="4">
    <location>
        <begin position="533"/>
        <end position="544"/>
    </location>
</feature>
<evidence type="ECO:0000256" key="4">
    <source>
        <dbReference type="SAM" id="MobiDB-lite"/>
    </source>
</evidence>
<keyword evidence="5" id="KW-0812">Transmembrane</keyword>
<evidence type="ECO:0000313" key="7">
    <source>
        <dbReference type="Proteomes" id="UP001234178"/>
    </source>
</evidence>
<dbReference type="InterPro" id="IPR002110">
    <property type="entry name" value="Ankyrin_rpt"/>
</dbReference>
<evidence type="ECO:0000256" key="2">
    <source>
        <dbReference type="ARBA" id="ARBA00023043"/>
    </source>
</evidence>
<feature type="transmembrane region" description="Helical" evidence="5">
    <location>
        <begin position="595"/>
        <end position="614"/>
    </location>
</feature>
<feature type="repeat" description="ANK" evidence="3">
    <location>
        <begin position="187"/>
        <end position="219"/>
    </location>
</feature>
<evidence type="ECO:0000256" key="5">
    <source>
        <dbReference type="SAM" id="Phobius"/>
    </source>
</evidence>
<reference evidence="6 7" key="1">
    <citation type="journal article" date="2023" name="Nucleic Acids Res.">
        <title>The hologenome of Daphnia magna reveals possible DNA methylation and microbiome-mediated evolution of the host genome.</title>
        <authorList>
            <person name="Chaturvedi A."/>
            <person name="Li X."/>
            <person name="Dhandapani V."/>
            <person name="Marshall H."/>
            <person name="Kissane S."/>
            <person name="Cuenca-Cambronero M."/>
            <person name="Asole G."/>
            <person name="Calvet F."/>
            <person name="Ruiz-Romero M."/>
            <person name="Marangio P."/>
            <person name="Guigo R."/>
            <person name="Rago D."/>
            <person name="Mirbahai L."/>
            <person name="Eastwood N."/>
            <person name="Colbourne J.K."/>
            <person name="Zhou J."/>
            <person name="Mallon E."/>
            <person name="Orsini L."/>
        </authorList>
    </citation>
    <scope>NUCLEOTIDE SEQUENCE [LARGE SCALE GENOMIC DNA]</scope>
    <source>
        <strain evidence="6">LRV0_1</strain>
    </source>
</reference>
<comment type="caution">
    <text evidence="6">The sequence shown here is derived from an EMBL/GenBank/DDBJ whole genome shotgun (WGS) entry which is preliminary data.</text>
</comment>
<dbReference type="Pfam" id="PF12796">
    <property type="entry name" value="Ank_2"/>
    <property type="match status" value="2"/>
</dbReference>
<feature type="compositionally biased region" description="Polar residues" evidence="4">
    <location>
        <begin position="547"/>
        <end position="556"/>
    </location>
</feature>
<evidence type="ECO:0000313" key="6">
    <source>
        <dbReference type="EMBL" id="KAK4011278.1"/>
    </source>
</evidence>
<keyword evidence="2 3" id="KW-0040">ANK repeat</keyword>
<dbReference type="Gene3D" id="1.25.40.20">
    <property type="entry name" value="Ankyrin repeat-containing domain"/>
    <property type="match status" value="3"/>
</dbReference>
<keyword evidence="7" id="KW-1185">Reference proteome</keyword>
<proteinExistence type="predicted"/>
<keyword evidence="5" id="KW-1133">Transmembrane helix</keyword>
<dbReference type="PANTHER" id="PTHR24123">
    <property type="entry name" value="ANKYRIN REPEAT-CONTAINING"/>
    <property type="match status" value="1"/>
</dbReference>
<dbReference type="InterPro" id="IPR051165">
    <property type="entry name" value="Multifunctional_ANK_Repeat"/>
</dbReference>
<name>A0ABQ9ZED1_9CRUS</name>
<organism evidence="6 7">
    <name type="scientific">Daphnia magna</name>
    <dbReference type="NCBI Taxonomy" id="35525"/>
    <lineage>
        <taxon>Eukaryota</taxon>
        <taxon>Metazoa</taxon>
        <taxon>Ecdysozoa</taxon>
        <taxon>Arthropoda</taxon>
        <taxon>Crustacea</taxon>
        <taxon>Branchiopoda</taxon>
        <taxon>Diplostraca</taxon>
        <taxon>Cladocera</taxon>
        <taxon>Anomopoda</taxon>
        <taxon>Daphniidae</taxon>
        <taxon>Daphnia</taxon>
    </lineage>
</organism>
<keyword evidence="5" id="KW-0472">Membrane</keyword>
<dbReference type="PANTHER" id="PTHR24123:SF60">
    <property type="entry name" value="NACHT AND ANKYRIN DOMAIN PROTEIN (AFU_ORTHOLOGUE AFUA_6G07030)"/>
    <property type="match status" value="1"/>
</dbReference>
<dbReference type="InterPro" id="IPR036770">
    <property type="entry name" value="Ankyrin_rpt-contain_sf"/>
</dbReference>
<dbReference type="PROSITE" id="PS50297">
    <property type="entry name" value="ANK_REP_REGION"/>
    <property type="match status" value="2"/>
</dbReference>
<protein>
    <submittedName>
        <fullName evidence="6">Uncharacterized protein</fullName>
    </submittedName>
</protein>
<accession>A0ABQ9ZED1</accession>
<dbReference type="PROSITE" id="PS50088">
    <property type="entry name" value="ANK_REPEAT"/>
    <property type="match status" value="3"/>
</dbReference>
<sequence>MDADPIRQTDDDDIFDFAMALVQNRTIEECYDLLDRITSESINARDSQGYTRLEWATAFSRRDFRSYLITKGATPTGNQFHRNVLFIALQYVNQNWNETLDGFSPETIDFSGANAMNDTALHLALYGAKWGFVTAILDQPENDEVNTVNSSEETPLHLAAKSKCGIRTFDEIVRRTTRDKINAFDAYGYTALHWATSERSAKKIQSLLDKGADVNARDKGDGNTALHLALMKKSKSAAEQLLKCDNLDVNVKATSRWTALHQAAAWSNVPADLFKKILQKSCDVNAKTILGRTALHLALRKRSATATDELLSCGYNQNGPVVNVDVGDGHGKTALHYAAEWQDIPVDLFRKILQKSANVNAIEKVEEATALHFALDKQSITATRHLLERADVKLDLKNKKHFVALHHAAQWPDIPPPLFNAILDNTIDLNAKTRGLTALHLAIDAQSETAITQLLKHEKVDVNVEDNQKRTATHLMDSWPDMPPDLHLLMNIRLQKLNDTPDHEQPIGQGVSVGTDGKLRKQDANKEEEDDDVARQEPNERNELAKSVNQTESPSKTIAVKENEFRQLCALDQLNERKSEAGPERSLSQLVSFSTLRLILLFFVPLAAIIFATMKK</sequence>
<evidence type="ECO:0000256" key="1">
    <source>
        <dbReference type="ARBA" id="ARBA00022737"/>
    </source>
</evidence>
<dbReference type="SUPFAM" id="SSF48403">
    <property type="entry name" value="Ankyrin repeat"/>
    <property type="match status" value="3"/>
</dbReference>
<dbReference type="EMBL" id="JAOYFB010000003">
    <property type="protein sequence ID" value="KAK4011278.1"/>
    <property type="molecule type" value="Genomic_DNA"/>
</dbReference>
<feature type="region of interest" description="Disordered" evidence="4">
    <location>
        <begin position="499"/>
        <end position="556"/>
    </location>
</feature>
<dbReference type="Proteomes" id="UP001234178">
    <property type="component" value="Unassembled WGS sequence"/>
</dbReference>
<gene>
    <name evidence="6" type="ORF">OUZ56_020392</name>
</gene>
<dbReference type="SMART" id="SM00248">
    <property type="entry name" value="ANK"/>
    <property type="match status" value="11"/>
</dbReference>
<feature type="repeat" description="ANK" evidence="3">
    <location>
        <begin position="434"/>
        <end position="467"/>
    </location>
</feature>
<evidence type="ECO:0000256" key="3">
    <source>
        <dbReference type="PROSITE-ProRule" id="PRU00023"/>
    </source>
</evidence>
<keyword evidence="1" id="KW-0677">Repeat</keyword>